<dbReference type="CDD" id="cd16018">
    <property type="entry name" value="Enpp"/>
    <property type="match status" value="1"/>
</dbReference>
<organism evidence="1 2">
    <name type="scientific">Allacma fusca</name>
    <dbReference type="NCBI Taxonomy" id="39272"/>
    <lineage>
        <taxon>Eukaryota</taxon>
        <taxon>Metazoa</taxon>
        <taxon>Ecdysozoa</taxon>
        <taxon>Arthropoda</taxon>
        <taxon>Hexapoda</taxon>
        <taxon>Collembola</taxon>
        <taxon>Symphypleona</taxon>
        <taxon>Sminthuridae</taxon>
        <taxon>Allacma</taxon>
    </lineage>
</organism>
<dbReference type="Proteomes" id="UP000708208">
    <property type="component" value="Unassembled WGS sequence"/>
</dbReference>
<dbReference type="GO" id="GO:0016787">
    <property type="term" value="F:hydrolase activity"/>
    <property type="evidence" value="ECO:0007669"/>
    <property type="project" value="UniProtKB-ARBA"/>
</dbReference>
<sequence length="285" mass="32772">MALLHTTFTLTLPFLIFVTRNYLIFALNPPNLSKHPVVIIIVSFDGFRYDYMNKTRTPNLDRVKENGVSVPYMRNQFPTKSLPNPYSIVTGLYPESHGIVSNIVYDPFYRKELVGYMYDPGYWNFSMDVDSLTSPIVSLYTSNELAGDGRHSGFMMWSGGQVNWGESQTTITHHIKYNISIWNWEWEVDGVLEWIIHPTKPANLVYMYIQEPDYTGHEFGPESQEIIEEIQRIDNVTGYLLNKLDALDILGKVHLIFLSDHGMQEIKPLAAAKFKHVIDNTNNSV</sequence>
<dbReference type="PANTHER" id="PTHR10151">
    <property type="entry name" value="ECTONUCLEOTIDE PYROPHOSPHATASE/PHOSPHODIESTERASE"/>
    <property type="match status" value="1"/>
</dbReference>
<dbReference type="AlphaFoldDB" id="A0A8J2J7W6"/>
<evidence type="ECO:0000313" key="2">
    <source>
        <dbReference type="Proteomes" id="UP000708208"/>
    </source>
</evidence>
<dbReference type="InterPro" id="IPR002591">
    <property type="entry name" value="Phosphodiest/P_Trfase"/>
</dbReference>
<dbReference type="OrthoDB" id="415411at2759"/>
<evidence type="ECO:0000313" key="1">
    <source>
        <dbReference type="EMBL" id="CAG7668642.1"/>
    </source>
</evidence>
<keyword evidence="2" id="KW-1185">Reference proteome</keyword>
<accession>A0A8J2J7W6</accession>
<protein>
    <submittedName>
        <fullName evidence="1">Uncharacterized protein</fullName>
    </submittedName>
</protein>
<comment type="caution">
    <text evidence="1">The sequence shown here is derived from an EMBL/GenBank/DDBJ whole genome shotgun (WGS) entry which is preliminary data.</text>
</comment>
<name>A0A8J2J7W6_9HEXA</name>
<dbReference type="Pfam" id="PF01663">
    <property type="entry name" value="Phosphodiest"/>
    <property type="match status" value="1"/>
</dbReference>
<dbReference type="PANTHER" id="PTHR10151:SF120">
    <property type="entry name" value="BIS(5'-ADENOSYL)-TRIPHOSPHATASE"/>
    <property type="match status" value="1"/>
</dbReference>
<proteinExistence type="predicted"/>
<dbReference type="EMBL" id="CAJVCH010010930">
    <property type="protein sequence ID" value="CAG7668642.1"/>
    <property type="molecule type" value="Genomic_DNA"/>
</dbReference>
<reference evidence="1" key="1">
    <citation type="submission" date="2021-06" db="EMBL/GenBank/DDBJ databases">
        <authorList>
            <person name="Hodson N. C."/>
            <person name="Mongue J. A."/>
            <person name="Jaron S. K."/>
        </authorList>
    </citation>
    <scope>NUCLEOTIDE SEQUENCE</scope>
</reference>
<gene>
    <name evidence="1" type="ORF">AFUS01_LOCUS1930</name>
</gene>